<comment type="caution">
    <text evidence="12">The sequence shown here is derived from an EMBL/GenBank/DDBJ whole genome shotgun (WGS) entry which is preliminary data.</text>
</comment>
<accession>I0YZU7</accession>
<name>I0YZU7_COCSC</name>
<dbReference type="eggNOG" id="KOG0065">
    <property type="taxonomic scope" value="Eukaryota"/>
</dbReference>
<evidence type="ECO:0000256" key="6">
    <source>
        <dbReference type="ARBA" id="ARBA00022741"/>
    </source>
</evidence>
<feature type="transmembrane region" description="Helical" evidence="10">
    <location>
        <begin position="1113"/>
        <end position="1130"/>
    </location>
</feature>
<evidence type="ECO:0000313" key="13">
    <source>
        <dbReference type="Proteomes" id="UP000007264"/>
    </source>
</evidence>
<dbReference type="InterPro" id="IPR003439">
    <property type="entry name" value="ABC_transporter-like_ATP-bd"/>
</dbReference>
<dbReference type="SUPFAM" id="SSF52540">
    <property type="entry name" value="P-loop containing nucleoside triphosphate hydrolases"/>
    <property type="match status" value="2"/>
</dbReference>
<dbReference type="Pfam" id="PF01061">
    <property type="entry name" value="ABC2_membrane"/>
    <property type="match status" value="2"/>
</dbReference>
<dbReference type="PANTHER" id="PTHR19241">
    <property type="entry name" value="ATP-BINDING CASSETTE TRANSPORTER"/>
    <property type="match status" value="1"/>
</dbReference>
<feature type="transmembrane region" description="Helical" evidence="10">
    <location>
        <begin position="1080"/>
        <end position="1101"/>
    </location>
</feature>
<keyword evidence="9 10" id="KW-0472">Membrane</keyword>
<comment type="similarity">
    <text evidence="2">Belongs to the ABC transporter superfamily. ABCG family. PDR (TC 3.A.1.205) subfamily.</text>
</comment>
<dbReference type="Pfam" id="PF14510">
    <property type="entry name" value="ABC_trans_N"/>
    <property type="match status" value="1"/>
</dbReference>
<keyword evidence="13" id="KW-1185">Reference proteome</keyword>
<evidence type="ECO:0000256" key="5">
    <source>
        <dbReference type="ARBA" id="ARBA00022737"/>
    </source>
</evidence>
<dbReference type="InterPro" id="IPR013525">
    <property type="entry name" value="ABC2_TM"/>
</dbReference>
<feature type="transmembrane region" description="Helical" evidence="10">
    <location>
        <begin position="1226"/>
        <end position="1246"/>
    </location>
</feature>
<dbReference type="GO" id="GO:0005524">
    <property type="term" value="F:ATP binding"/>
    <property type="evidence" value="ECO:0007669"/>
    <property type="project" value="UniProtKB-KW"/>
</dbReference>
<protein>
    <submittedName>
        <fullName evidence="12">ATP-binding cassette transporter</fullName>
    </submittedName>
</protein>
<keyword evidence="8 10" id="KW-1133">Transmembrane helix</keyword>
<feature type="domain" description="AAA+ ATPase" evidence="11">
    <location>
        <begin position="775"/>
        <end position="966"/>
    </location>
</feature>
<dbReference type="InterPro" id="IPR034003">
    <property type="entry name" value="ABCG_PDR_2"/>
</dbReference>
<evidence type="ECO:0000256" key="4">
    <source>
        <dbReference type="ARBA" id="ARBA00022692"/>
    </source>
</evidence>
<feature type="transmembrane region" description="Helical" evidence="10">
    <location>
        <begin position="542"/>
        <end position="561"/>
    </location>
</feature>
<dbReference type="InterPro" id="IPR029481">
    <property type="entry name" value="ABC_trans_N"/>
</dbReference>
<dbReference type="GO" id="GO:0016887">
    <property type="term" value="F:ATP hydrolysis activity"/>
    <property type="evidence" value="ECO:0007669"/>
    <property type="project" value="InterPro"/>
</dbReference>
<dbReference type="GO" id="GO:0140359">
    <property type="term" value="F:ABC-type transporter activity"/>
    <property type="evidence" value="ECO:0007669"/>
    <property type="project" value="InterPro"/>
</dbReference>
<dbReference type="FunFam" id="3.40.50.300:FF:000059">
    <property type="entry name" value="ABC transporter G family member 40"/>
    <property type="match status" value="1"/>
</dbReference>
<feature type="transmembrane region" description="Helical" evidence="10">
    <location>
        <begin position="595"/>
        <end position="619"/>
    </location>
</feature>
<feature type="transmembrane region" description="Helical" evidence="10">
    <location>
        <begin position="1307"/>
        <end position="1332"/>
    </location>
</feature>
<feature type="transmembrane region" description="Helical" evidence="10">
    <location>
        <begin position="679"/>
        <end position="699"/>
    </location>
</feature>
<dbReference type="GO" id="GO:0016020">
    <property type="term" value="C:membrane"/>
    <property type="evidence" value="ECO:0007669"/>
    <property type="project" value="UniProtKB-SubCell"/>
</dbReference>
<comment type="subcellular location">
    <subcellularLocation>
        <location evidence="1">Membrane</location>
        <topology evidence="1">Multi-pass membrane protein</topology>
    </subcellularLocation>
</comment>
<evidence type="ECO:0000256" key="8">
    <source>
        <dbReference type="ARBA" id="ARBA00022989"/>
    </source>
</evidence>
<dbReference type="KEGG" id="csl:COCSUDRAFT_53156"/>
<dbReference type="InterPro" id="IPR027417">
    <property type="entry name" value="P-loop_NTPase"/>
</dbReference>
<feature type="transmembrane region" description="Helical" evidence="10">
    <location>
        <begin position="452"/>
        <end position="473"/>
    </location>
</feature>
<dbReference type="GeneID" id="17041914"/>
<evidence type="ECO:0000256" key="1">
    <source>
        <dbReference type="ARBA" id="ARBA00004141"/>
    </source>
</evidence>
<dbReference type="Proteomes" id="UP000007264">
    <property type="component" value="Unassembled WGS sequence"/>
</dbReference>
<feature type="domain" description="AAA+ ATPase" evidence="11">
    <location>
        <begin position="106"/>
        <end position="332"/>
    </location>
</feature>
<keyword evidence="6" id="KW-0547">Nucleotide-binding</keyword>
<organism evidence="12 13">
    <name type="scientific">Coccomyxa subellipsoidea (strain C-169)</name>
    <name type="common">Green microalga</name>
    <dbReference type="NCBI Taxonomy" id="574566"/>
    <lineage>
        <taxon>Eukaryota</taxon>
        <taxon>Viridiplantae</taxon>
        <taxon>Chlorophyta</taxon>
        <taxon>core chlorophytes</taxon>
        <taxon>Trebouxiophyceae</taxon>
        <taxon>Trebouxiophyceae incertae sedis</taxon>
        <taxon>Coccomyxaceae</taxon>
        <taxon>Coccomyxa</taxon>
        <taxon>Coccomyxa subellipsoidea</taxon>
    </lineage>
</organism>
<dbReference type="SMART" id="SM00382">
    <property type="entry name" value="AAA"/>
    <property type="match status" value="2"/>
</dbReference>
<dbReference type="Pfam" id="PF00005">
    <property type="entry name" value="ABC_tran"/>
    <property type="match status" value="2"/>
</dbReference>
<dbReference type="FunFam" id="3.40.50.300:FF:000179">
    <property type="entry name" value="ABC transporter G family member 34"/>
    <property type="match status" value="1"/>
</dbReference>
<keyword evidence="5" id="KW-0677">Repeat</keyword>
<dbReference type="Pfam" id="PF08370">
    <property type="entry name" value="PDR_assoc"/>
    <property type="match status" value="1"/>
</dbReference>
<dbReference type="InterPro" id="IPR013581">
    <property type="entry name" value="PDR_assoc"/>
</dbReference>
<dbReference type="Pfam" id="PF06422">
    <property type="entry name" value="PDR_CDR"/>
    <property type="match status" value="1"/>
</dbReference>
<dbReference type="CDD" id="cd03232">
    <property type="entry name" value="ABCG_PDR_domain2"/>
    <property type="match status" value="1"/>
</dbReference>
<evidence type="ECO:0000256" key="10">
    <source>
        <dbReference type="SAM" id="Phobius"/>
    </source>
</evidence>
<dbReference type="OrthoDB" id="66620at2759"/>
<proteinExistence type="inferred from homology"/>
<dbReference type="Gene3D" id="3.40.50.300">
    <property type="entry name" value="P-loop containing nucleotide triphosphate hydrolases"/>
    <property type="match status" value="2"/>
</dbReference>
<evidence type="ECO:0000256" key="9">
    <source>
        <dbReference type="ARBA" id="ARBA00023136"/>
    </source>
</evidence>
<keyword evidence="3" id="KW-0813">Transport</keyword>
<sequence>MGRKGGNQHRKLVVDRALATKDQDNERFYKNLRARFDRVRINLSKVEVRFENLAVEADVHVGGRALPSVLNSVRNIVESNLQTFGIMRSPKRKFQILNGISGVLKPGRLTLLLGPPGSGKSTLLKALAGKLQGSSPHVTGRITFNGETFDRFVPQRTAAYVSQVDNHIAELTVKETLDFAARVLGVGHKAEYLRLLRERETAAGLRGDPETDAFMKASALQGKRHSVATEYMLRLLGLDVCADTIVGSQMVRGISGGQRKRVTTGEMVVGPMKTLLLDEISTGLDSSTTYLITKCIRNFVHMQDATVLLALLQPAPETFELFDDIMLLSEGHIVYFGPREGVMPFFNSMGFALPARKGIADFLQEVTSRKDQGQYWADRARPYEFVPVQAFSNAFEKSKIGRGNAAALAEPYQPGAKGTFDALVRTKFALSGWQAFKACLRREWTLMVRHKFIYIFRTCQVSVVSTIIATLFLRTTLNSTSVDDGQTYLGLIFFAIIHMMFNAYSEMSIMVGSLAGFYKQRDAYFYPAWAASLPTALLRLPYSFVESLVLSCIIYWVAGMAPEAGRFFFFWLLMFLVHQMSVAMFRLMGAIGRTLVIATTFGSTLVLFVVTLSGFVLAYPQIHPWTIWGFWISPLMYAQQAISINEFRAKRWQTPYGDSTVGLTVLSGRGLFTSDSWRWIGPLALLGYAVLFNILILLAQTYLNLQEGPGASVKAIKGSAAKGMILPFQPMALTFHNVSYYVPLPKEVAEQQGKKPGQGPPMLQLLHNVSGAFQPGVLTALVGVSGAGKTTLLDVLAGRKSSGKVTGDIRLDGHPKEQSTFARVCGYVEQNDIHSPQVTVEESLMFSAQLRLMDVSKVDLRTFVNEVMELVELTPLKGSLVGMPGSTGLSVEQRKRLTIAVELVANPSVIFMDEPTTGLDARAAAIVMRTVRNTVNTGRTVVCTIHQPSIDIFEAFDDLLLLKRGGHAIYVGHLGVHSVDLVRYFEAVPGVPRLTKGINPATWMLEVSALAKESQLGVDFANVYRSSNLFRENEELIARLARPAEGSRPLHFAHAFPQSQPRQLALLLKKNMLTYWRSPFYNTVRFAFTIGLGLIIGAIYWDLGNRRGQQGDVLNIMGAIFVAVIFLGTSNSSTVQPVVAIERTVMYRERAAGMYGVIPYAVAQGAVEFPWALAQSIVYSVITYFMIQFEFSAAKFFWYLLFSYLTLLYFTFYGMMAVAVSPHVQLAAVISSAFYSIWFLFAGFLIPRPRMPVWWKWYSYLDPVAWTLSGVIGSQLGDVQDVIEVNGQKLTVQQYIQDTYDFSKDSLWYTVIILLGFSIAFWFVVAGALKYLNYQKR</sequence>
<evidence type="ECO:0000256" key="2">
    <source>
        <dbReference type="ARBA" id="ARBA00006012"/>
    </source>
</evidence>
<evidence type="ECO:0000256" key="7">
    <source>
        <dbReference type="ARBA" id="ARBA00022840"/>
    </source>
</evidence>
<evidence type="ECO:0000313" key="12">
    <source>
        <dbReference type="EMBL" id="EIE23916.1"/>
    </source>
</evidence>
<feature type="transmembrane region" description="Helical" evidence="10">
    <location>
        <begin position="485"/>
        <end position="504"/>
    </location>
</feature>
<feature type="transmembrane region" description="Helical" evidence="10">
    <location>
        <begin position="567"/>
        <end position="588"/>
    </location>
</feature>
<gene>
    <name evidence="12" type="ORF">COCSUDRAFT_53156</name>
</gene>
<evidence type="ECO:0000259" key="11">
    <source>
        <dbReference type="SMART" id="SM00382"/>
    </source>
</evidence>
<feature type="transmembrane region" description="Helical" evidence="10">
    <location>
        <begin position="1196"/>
        <end position="1220"/>
    </location>
</feature>
<evidence type="ECO:0000256" key="3">
    <source>
        <dbReference type="ARBA" id="ARBA00022448"/>
    </source>
</evidence>
<dbReference type="InterPro" id="IPR010929">
    <property type="entry name" value="PDR_CDR_ABC"/>
</dbReference>
<reference evidence="12 13" key="1">
    <citation type="journal article" date="2012" name="Genome Biol.">
        <title>The genome of the polar eukaryotic microalga coccomyxa subellipsoidea reveals traits of cold adaptation.</title>
        <authorList>
            <person name="Blanc G."/>
            <person name="Agarkova I."/>
            <person name="Grimwood J."/>
            <person name="Kuo A."/>
            <person name="Brueggeman A."/>
            <person name="Dunigan D."/>
            <person name="Gurnon J."/>
            <person name="Ladunga I."/>
            <person name="Lindquist E."/>
            <person name="Lucas S."/>
            <person name="Pangilinan J."/>
            <person name="Proschold T."/>
            <person name="Salamov A."/>
            <person name="Schmutz J."/>
            <person name="Weeks D."/>
            <person name="Yamada T."/>
            <person name="Claverie J.M."/>
            <person name="Grigoriev I."/>
            <person name="Van Etten J."/>
            <person name="Lomsadze A."/>
            <person name="Borodovsky M."/>
        </authorList>
    </citation>
    <scope>NUCLEOTIDE SEQUENCE [LARGE SCALE GENOMIC DNA]</scope>
    <source>
        <strain evidence="12 13">C-169</strain>
    </source>
</reference>
<dbReference type="RefSeq" id="XP_005648460.1">
    <property type="nucleotide sequence ID" value="XM_005648403.1"/>
</dbReference>
<dbReference type="InterPro" id="IPR003593">
    <property type="entry name" value="AAA+_ATPase"/>
</dbReference>
<dbReference type="EMBL" id="AGSI01000006">
    <property type="protein sequence ID" value="EIE23916.1"/>
    <property type="molecule type" value="Genomic_DNA"/>
</dbReference>
<keyword evidence="4 10" id="KW-0812">Transmembrane</keyword>
<dbReference type="GO" id="GO:0071944">
    <property type="term" value="C:cell periphery"/>
    <property type="evidence" value="ECO:0007669"/>
    <property type="project" value="UniProtKB-ARBA"/>
</dbReference>
<keyword evidence="7 12" id="KW-0067">ATP-binding</keyword>